<feature type="compositionally biased region" description="Low complexity" evidence="1">
    <location>
        <begin position="447"/>
        <end position="475"/>
    </location>
</feature>
<feature type="region of interest" description="Disordered" evidence="1">
    <location>
        <begin position="445"/>
        <end position="551"/>
    </location>
</feature>
<gene>
    <name evidence="3" type="ORF">LTRI10_LOCUS23632</name>
</gene>
<dbReference type="Pfam" id="PF03078">
    <property type="entry name" value="ATHILA"/>
    <property type="match status" value="1"/>
</dbReference>
<reference evidence="3 4" key="1">
    <citation type="submission" date="2024-04" db="EMBL/GenBank/DDBJ databases">
        <authorList>
            <person name="Fracassetti M."/>
        </authorList>
    </citation>
    <scope>NUCLEOTIDE SEQUENCE [LARGE SCALE GENOMIC DNA]</scope>
</reference>
<sequence>MVRRRYIPPPRQFKVTYQSEDGKTVYRSWMIEDSHKVTDRDSPIPEVPPQLQAVNMPARFHRMITGQVGPTMRSRTIEMTSPTPSPPQQPAQMPTEEPPLSDSTPVVSPESRPAKRSRLQQSSSSSRSQMSSSSAPAPSTTPRRTSLSASKKKAGTPPPKDVSKTFGQPVQLQKHKEEYADLMKRAVTPSQFMDYAALQKTERAEEVMTYFRRMNWARFPELHFPTYPHLTRAFLATYSFEDNGVESKLQSTLAGKTKSLSLSQVNRALLFDGPADAIPDEKQDLSEFWTTIVADGKEFNPTSSRRASIRDPIIPLVHDYLARTVLGKGSNASGVYTTDLRYIHSFVTGTPLCVGYMVGKMLENDALKTCGAIMCGGIITALARAYWGFPENPTGLEISDGSTLLGEATLGKLGFLRKVGSRGEYLSIAKYKEWETKVNRKREARAARATSASASSAAPSVATPTTAPAPTPTAARHSDSSVSQGQQSHPTPVPHPEDTPPVVPASPSSTDELRARIALLEARDAEKDKKIQELNRRLDEKLGTPASTPPP</sequence>
<keyword evidence="4" id="KW-1185">Reference proteome</keyword>
<organism evidence="3 4">
    <name type="scientific">Linum trigynum</name>
    <dbReference type="NCBI Taxonomy" id="586398"/>
    <lineage>
        <taxon>Eukaryota</taxon>
        <taxon>Viridiplantae</taxon>
        <taxon>Streptophyta</taxon>
        <taxon>Embryophyta</taxon>
        <taxon>Tracheophyta</taxon>
        <taxon>Spermatophyta</taxon>
        <taxon>Magnoliopsida</taxon>
        <taxon>eudicotyledons</taxon>
        <taxon>Gunneridae</taxon>
        <taxon>Pentapetalae</taxon>
        <taxon>rosids</taxon>
        <taxon>fabids</taxon>
        <taxon>Malpighiales</taxon>
        <taxon>Linaceae</taxon>
        <taxon>Linum</taxon>
    </lineage>
</organism>
<dbReference type="InterPro" id="IPR004312">
    <property type="entry name" value="ATHILA_Orf1_C"/>
</dbReference>
<dbReference type="AlphaFoldDB" id="A0AAV2E9A0"/>
<evidence type="ECO:0000313" key="3">
    <source>
        <dbReference type="EMBL" id="CAL1382303.1"/>
    </source>
</evidence>
<name>A0AAV2E9A0_9ROSI</name>
<proteinExistence type="predicted"/>
<feature type="region of interest" description="Disordered" evidence="1">
    <location>
        <begin position="76"/>
        <end position="170"/>
    </location>
</feature>
<evidence type="ECO:0000313" key="4">
    <source>
        <dbReference type="Proteomes" id="UP001497516"/>
    </source>
</evidence>
<feature type="domain" description="Arabidopsis retrotransposon Orf1 C-terminal" evidence="2">
    <location>
        <begin position="176"/>
        <end position="348"/>
    </location>
</feature>
<feature type="compositionally biased region" description="Low complexity" evidence="1">
    <location>
        <begin position="119"/>
        <end position="149"/>
    </location>
</feature>
<feature type="compositionally biased region" description="Pro residues" evidence="1">
    <location>
        <begin position="491"/>
        <end position="504"/>
    </location>
</feature>
<dbReference type="EMBL" id="OZ034817">
    <property type="protein sequence ID" value="CAL1382303.1"/>
    <property type="molecule type" value="Genomic_DNA"/>
</dbReference>
<feature type="compositionally biased region" description="Basic and acidic residues" evidence="1">
    <location>
        <begin position="511"/>
        <end position="542"/>
    </location>
</feature>
<evidence type="ECO:0000256" key="1">
    <source>
        <dbReference type="SAM" id="MobiDB-lite"/>
    </source>
</evidence>
<dbReference type="Proteomes" id="UP001497516">
    <property type="component" value="Chromosome 4"/>
</dbReference>
<protein>
    <recommendedName>
        <fullName evidence="2">Arabidopsis retrotransposon Orf1 C-terminal domain-containing protein</fullName>
    </recommendedName>
</protein>
<accession>A0AAV2E9A0</accession>
<evidence type="ECO:0000259" key="2">
    <source>
        <dbReference type="Pfam" id="PF03078"/>
    </source>
</evidence>